<dbReference type="KEGG" id="samy:DB32_005758"/>
<accession>A0A0F6SGF6</accession>
<dbReference type="AlphaFoldDB" id="A0A0F6SGF6"/>
<gene>
    <name evidence="1" type="ORF">DB32_005758</name>
</gene>
<dbReference type="Proteomes" id="UP000034883">
    <property type="component" value="Chromosome"/>
</dbReference>
<dbReference type="EMBL" id="CP011125">
    <property type="protein sequence ID" value="AKF08609.1"/>
    <property type="molecule type" value="Genomic_DNA"/>
</dbReference>
<proteinExistence type="predicted"/>
<keyword evidence="2" id="KW-1185">Reference proteome</keyword>
<name>A0A0F6SGF6_9BACT</name>
<sequence length="416" mass="45281">MVGERGAVDGVVWGEPVRGVRFGLRPPPGELEAGSSIALELVCENRGLTPIWVFGFQKGYPRSLRVSPPKPDRPYIRVSFADVNVLHAPDAFVRVMPNESVRTWLDLSFAFDRRGAGAWSIAFAYDAIRGAGGMRAWKAPDDTIAQTGIASIVVSRARSLREAGIDDALEAELDAMLLGGSASTVDRLRQLGRGGGAYAARRFARVLVPGADATLGWKALDALELLGAEGLAAVQAAREDLPHAASALDFAAEWIAFRLGREPAPEHLPFVTMLEQLVHQPDRRGNLVVTWTPHDSPVHGSQRMEIFGNGDRIVVVRPAGQAVPSTRRTLMGAMPMQTLLEALVWSGVWLLRPVRTQGLPDEPRPALEVQLALGEPFTRKIAMWNGEWRHGPAFRLADLLDRLAAAVRPESLPPPR</sequence>
<dbReference type="RefSeq" id="WP_053235732.1">
    <property type="nucleotide sequence ID" value="NZ_CP011125.1"/>
</dbReference>
<dbReference type="STRING" id="927083.DB32_005758"/>
<organism evidence="1 2">
    <name type="scientific">Sandaracinus amylolyticus</name>
    <dbReference type="NCBI Taxonomy" id="927083"/>
    <lineage>
        <taxon>Bacteria</taxon>
        <taxon>Pseudomonadati</taxon>
        <taxon>Myxococcota</taxon>
        <taxon>Polyangia</taxon>
        <taxon>Polyangiales</taxon>
        <taxon>Sandaracinaceae</taxon>
        <taxon>Sandaracinus</taxon>
    </lineage>
</organism>
<evidence type="ECO:0000313" key="2">
    <source>
        <dbReference type="Proteomes" id="UP000034883"/>
    </source>
</evidence>
<reference evidence="1 2" key="1">
    <citation type="submission" date="2015-03" db="EMBL/GenBank/DDBJ databases">
        <title>Genome assembly of Sandaracinus amylolyticus DSM 53668.</title>
        <authorList>
            <person name="Sharma G."/>
            <person name="Subramanian S."/>
        </authorList>
    </citation>
    <scope>NUCLEOTIDE SEQUENCE [LARGE SCALE GENOMIC DNA]</scope>
    <source>
        <strain evidence="1 2">DSM 53668</strain>
    </source>
</reference>
<evidence type="ECO:0000313" key="1">
    <source>
        <dbReference type="EMBL" id="AKF08609.1"/>
    </source>
</evidence>
<protein>
    <submittedName>
        <fullName evidence="1">Uncharacterized protein</fullName>
    </submittedName>
</protein>